<reference evidence="3" key="2">
    <citation type="submission" date="2020-07" db="EMBL/GenBank/DDBJ databases">
        <authorList>
            <person name="Pettersson B.M.F."/>
            <person name="Behra P.R.K."/>
            <person name="Ramesh M."/>
            <person name="Das S."/>
            <person name="Dasgupta S."/>
            <person name="Kirsebom L.A."/>
        </authorList>
    </citation>
    <scope>NUCLEOTIDE SEQUENCE</scope>
    <source>
        <strain evidence="3">CCUG 55640</strain>
    </source>
</reference>
<gene>
    <name evidence="4" type="ORF">BST11_01570</name>
    <name evidence="3" type="ORF">H7K38_05875</name>
</gene>
<dbReference type="InterPro" id="IPR038332">
    <property type="entry name" value="PPE_sf"/>
</dbReference>
<feature type="domain" description="PE" evidence="1">
    <location>
        <begin position="3"/>
        <end position="93"/>
    </location>
</feature>
<evidence type="ECO:0000313" key="4">
    <source>
        <dbReference type="EMBL" id="OQZ93349.1"/>
    </source>
</evidence>
<dbReference type="AlphaFoldDB" id="A0AA41XMQ9"/>
<reference evidence="4 5" key="1">
    <citation type="submission" date="2017-02" db="EMBL/GenBank/DDBJ databases">
        <title>The new phylogeny of genus Mycobacterium.</title>
        <authorList>
            <person name="Tortoli E."/>
            <person name="Trovato A."/>
            <person name="Cirillo D.M."/>
        </authorList>
    </citation>
    <scope>NUCLEOTIDE SEQUENCE [LARGE SCALE GENOMIC DNA]</scope>
    <source>
        <strain evidence="4 5">DSM 45230</strain>
    </source>
</reference>
<dbReference type="EMBL" id="JACKVH010000012">
    <property type="protein sequence ID" value="MCV7378182.1"/>
    <property type="molecule type" value="Genomic_DNA"/>
</dbReference>
<evidence type="ECO:0000313" key="6">
    <source>
        <dbReference type="Proteomes" id="UP001141650"/>
    </source>
</evidence>
<evidence type="ECO:0000259" key="2">
    <source>
        <dbReference type="Pfam" id="PF08237"/>
    </source>
</evidence>
<keyword evidence="5" id="KW-1185">Reference proteome</keyword>
<dbReference type="SUPFAM" id="SSF140459">
    <property type="entry name" value="PE/PPE dimer-like"/>
    <property type="match status" value="1"/>
</dbReference>
<dbReference type="RefSeq" id="WP_083136272.1">
    <property type="nucleotide sequence ID" value="NZ_JACKVH010000012.1"/>
</dbReference>
<dbReference type="SUPFAM" id="SSF53474">
    <property type="entry name" value="alpha/beta-Hydrolases"/>
    <property type="match status" value="1"/>
</dbReference>
<dbReference type="Gene3D" id="3.40.50.1820">
    <property type="entry name" value="alpha/beta hydrolase"/>
    <property type="match status" value="1"/>
</dbReference>
<protein>
    <submittedName>
        <fullName evidence="3">PE-PPE domain-containing protein</fullName>
    </submittedName>
</protein>
<organism evidence="3 6">
    <name type="scientific">Mycobacterium alsense</name>
    <dbReference type="NCBI Taxonomy" id="324058"/>
    <lineage>
        <taxon>Bacteria</taxon>
        <taxon>Bacillati</taxon>
        <taxon>Actinomycetota</taxon>
        <taxon>Actinomycetes</taxon>
        <taxon>Mycobacteriales</taxon>
        <taxon>Mycobacteriaceae</taxon>
        <taxon>Mycobacterium</taxon>
    </lineage>
</organism>
<dbReference type="Proteomes" id="UP000192319">
    <property type="component" value="Unassembled WGS sequence"/>
</dbReference>
<evidence type="ECO:0000313" key="3">
    <source>
        <dbReference type="EMBL" id="MCV7378182.1"/>
    </source>
</evidence>
<evidence type="ECO:0000259" key="1">
    <source>
        <dbReference type="Pfam" id="PF00934"/>
    </source>
</evidence>
<dbReference type="InterPro" id="IPR013228">
    <property type="entry name" value="PE-PPE_C"/>
</dbReference>
<dbReference type="Proteomes" id="UP001141650">
    <property type="component" value="Unassembled WGS sequence"/>
</dbReference>
<dbReference type="Gene3D" id="1.10.287.850">
    <property type="entry name" value="HP0062-like domain"/>
    <property type="match status" value="1"/>
</dbReference>
<dbReference type="EMBL" id="MVHD01000002">
    <property type="protein sequence ID" value="OQZ93349.1"/>
    <property type="molecule type" value="Genomic_DNA"/>
</dbReference>
<reference evidence="3" key="3">
    <citation type="journal article" date="2022" name="BMC Genomics">
        <title>Comparative genome analysis of mycobacteria focusing on tRNA and non-coding RNA.</title>
        <authorList>
            <person name="Behra P.R.K."/>
            <person name="Pettersson B.M.F."/>
            <person name="Ramesh M."/>
            <person name="Das S."/>
            <person name="Dasgupta S."/>
            <person name="Kirsebom L.A."/>
        </authorList>
    </citation>
    <scope>NUCLEOTIDE SEQUENCE</scope>
    <source>
        <strain evidence="3">CCUG 55640</strain>
    </source>
</reference>
<comment type="caution">
    <text evidence="3">The sequence shown here is derived from an EMBL/GenBank/DDBJ whole genome shotgun (WGS) entry which is preliminary data.</text>
</comment>
<dbReference type="Pfam" id="PF00934">
    <property type="entry name" value="PE"/>
    <property type="match status" value="1"/>
</dbReference>
<feature type="domain" description="PE-PPE" evidence="2">
    <location>
        <begin position="144"/>
        <end position="363"/>
    </location>
</feature>
<proteinExistence type="predicted"/>
<dbReference type="InterPro" id="IPR029058">
    <property type="entry name" value="AB_hydrolase_fold"/>
</dbReference>
<sequence>MHVITQPELMAAAATDVAGIGSTIRDANAAASGLISDVAAAGADEVSAAAAALFGAYAEEFRALVNQAASFHDRFARALAGAGNAYAQAESANAAALTAMTTRASAAATTTAVIMGGSGSPIPDPAYVSNVLAKYIVPRLSDPTVQALFTPEGLYPLFGPKDLTLDVSVARGVAALDNAIQQQLAAGNPVTVLGLSQSAVVASLEMARLDPAGVPSSLPISFTLLGDPMNPNGGLLSRFAGLTLPSLGITAYGATPSNSFPTDVFTVEYDGYADFPRYPINVLSDLNALAGIVFLHDTYPDLTATQLASAITLPTQGPTQTTYHLIPTKNLPILEPLRALPLVGNPIADLIQPDLKVLVNLGYGDPAHGYSTSPANVPTPFGLFPSVSPGTVLSDLIAGIPQGFATAGADLAAGGLPSPPSLSPLDISNALSALVAPGPGGPPGMPGFSVEGLIEGLQTANSSVAGTIANTLSTSYSTLLPTADIANAVLTSMPSYDLNLFADGISQAAQGDPMGLVNAVGYPIAADTALLSLAGGWELIVLVNAVVMMFGGQLGG</sequence>
<dbReference type="InterPro" id="IPR000084">
    <property type="entry name" value="PE-PGRS_N"/>
</dbReference>
<evidence type="ECO:0000313" key="5">
    <source>
        <dbReference type="Proteomes" id="UP000192319"/>
    </source>
</evidence>
<accession>A0AA41XMQ9</accession>
<dbReference type="Pfam" id="PF08237">
    <property type="entry name" value="PE-PPE"/>
    <property type="match status" value="1"/>
</dbReference>
<name>A0AA41XMQ9_9MYCO</name>